<proteinExistence type="predicted"/>
<name>A0A3M0KW86_HIRRU</name>
<comment type="caution">
    <text evidence="1">The sequence shown here is derived from an EMBL/GenBank/DDBJ whole genome shotgun (WGS) entry which is preliminary data.</text>
</comment>
<dbReference type="Proteomes" id="UP000269221">
    <property type="component" value="Unassembled WGS sequence"/>
</dbReference>
<sequence length="169" mass="18850">MRASSTWFPGFYPGEGVKGRDKPLPNQGRLKHPEYFNMEQSDNQVVAWEKRPSHLTTTTFQEVVESDEVTSESPFLQDKQPQLPQLSLTGYVFQAPHQTCYPPLNAFKCLNVLPKLRGPELDTALKVWPHQCRVQGKNDLPAPAGHTIPDTSQNAIGLLGHLGTLLAHV</sequence>
<evidence type="ECO:0000313" key="2">
    <source>
        <dbReference type="Proteomes" id="UP000269221"/>
    </source>
</evidence>
<dbReference type="OrthoDB" id="9400759at2759"/>
<accession>A0A3M0KW86</accession>
<reference evidence="1 2" key="1">
    <citation type="submission" date="2018-07" db="EMBL/GenBank/DDBJ databases">
        <title>A high quality draft genome assembly of the barn swallow (H. rustica rustica).</title>
        <authorList>
            <person name="Formenti G."/>
            <person name="Chiara M."/>
            <person name="Poveda L."/>
            <person name="Francoijs K.-J."/>
            <person name="Bonisoli-Alquati A."/>
            <person name="Canova L."/>
            <person name="Gianfranceschi L."/>
            <person name="Horner D.S."/>
            <person name="Saino N."/>
        </authorList>
    </citation>
    <scope>NUCLEOTIDE SEQUENCE [LARGE SCALE GENOMIC DNA]</scope>
    <source>
        <strain evidence="1">Chelidonia</strain>
        <tissue evidence="1">Blood</tissue>
    </source>
</reference>
<organism evidence="1 2">
    <name type="scientific">Hirundo rustica rustica</name>
    <dbReference type="NCBI Taxonomy" id="333673"/>
    <lineage>
        <taxon>Eukaryota</taxon>
        <taxon>Metazoa</taxon>
        <taxon>Chordata</taxon>
        <taxon>Craniata</taxon>
        <taxon>Vertebrata</taxon>
        <taxon>Euteleostomi</taxon>
        <taxon>Archelosauria</taxon>
        <taxon>Archosauria</taxon>
        <taxon>Dinosauria</taxon>
        <taxon>Saurischia</taxon>
        <taxon>Theropoda</taxon>
        <taxon>Coelurosauria</taxon>
        <taxon>Aves</taxon>
        <taxon>Neognathae</taxon>
        <taxon>Neoaves</taxon>
        <taxon>Telluraves</taxon>
        <taxon>Australaves</taxon>
        <taxon>Passeriformes</taxon>
        <taxon>Sylvioidea</taxon>
        <taxon>Hirundinidae</taxon>
        <taxon>Hirundo</taxon>
    </lineage>
</organism>
<gene>
    <name evidence="1" type="ORF">DUI87_06004</name>
</gene>
<dbReference type="EMBL" id="QRBI01000099">
    <property type="protein sequence ID" value="RMC17423.1"/>
    <property type="molecule type" value="Genomic_DNA"/>
</dbReference>
<evidence type="ECO:0000313" key="1">
    <source>
        <dbReference type="EMBL" id="RMC17423.1"/>
    </source>
</evidence>
<dbReference type="AlphaFoldDB" id="A0A3M0KW86"/>
<protein>
    <submittedName>
        <fullName evidence="1">Uncharacterized protein</fullName>
    </submittedName>
</protein>
<keyword evidence="2" id="KW-1185">Reference proteome</keyword>